<sequence>RSINNFLIHVMEVSAPPTVFLTLDFFTKKDIGKSGVFVVVFVMLWRFGAVV</sequence>
<feature type="non-terminal residue" evidence="2">
    <location>
        <position position="1"/>
    </location>
</feature>
<evidence type="ECO:0000256" key="1">
    <source>
        <dbReference type="SAM" id="Phobius"/>
    </source>
</evidence>
<proteinExistence type="predicted"/>
<feature type="transmembrane region" description="Helical" evidence="1">
    <location>
        <begin position="31"/>
        <end position="49"/>
    </location>
</feature>
<evidence type="ECO:0000313" key="3">
    <source>
        <dbReference type="Proteomes" id="UP000789342"/>
    </source>
</evidence>
<gene>
    <name evidence="2" type="ORF">AMORRO_LOCUS6581</name>
</gene>
<keyword evidence="1" id="KW-0812">Transmembrane</keyword>
<reference evidence="2" key="1">
    <citation type="submission" date="2021-06" db="EMBL/GenBank/DDBJ databases">
        <authorList>
            <person name="Kallberg Y."/>
            <person name="Tangrot J."/>
            <person name="Rosling A."/>
        </authorList>
    </citation>
    <scope>NUCLEOTIDE SEQUENCE</scope>
    <source>
        <strain evidence="2">CL551</strain>
    </source>
</reference>
<keyword evidence="3" id="KW-1185">Reference proteome</keyword>
<accession>A0A9N9BPU8</accession>
<keyword evidence="1" id="KW-0472">Membrane</keyword>
<comment type="caution">
    <text evidence="2">The sequence shown here is derived from an EMBL/GenBank/DDBJ whole genome shotgun (WGS) entry which is preliminary data.</text>
</comment>
<dbReference type="AlphaFoldDB" id="A0A9N9BPU8"/>
<name>A0A9N9BPU8_9GLOM</name>
<dbReference type="EMBL" id="CAJVPV010004440">
    <property type="protein sequence ID" value="CAG8573469.1"/>
    <property type="molecule type" value="Genomic_DNA"/>
</dbReference>
<protein>
    <submittedName>
        <fullName evidence="2">14233_t:CDS:1</fullName>
    </submittedName>
</protein>
<keyword evidence="1" id="KW-1133">Transmembrane helix</keyword>
<evidence type="ECO:0000313" key="2">
    <source>
        <dbReference type="EMBL" id="CAG8573469.1"/>
    </source>
</evidence>
<organism evidence="2 3">
    <name type="scientific">Acaulospora morrowiae</name>
    <dbReference type="NCBI Taxonomy" id="94023"/>
    <lineage>
        <taxon>Eukaryota</taxon>
        <taxon>Fungi</taxon>
        <taxon>Fungi incertae sedis</taxon>
        <taxon>Mucoromycota</taxon>
        <taxon>Glomeromycotina</taxon>
        <taxon>Glomeromycetes</taxon>
        <taxon>Diversisporales</taxon>
        <taxon>Acaulosporaceae</taxon>
        <taxon>Acaulospora</taxon>
    </lineage>
</organism>
<dbReference type="Proteomes" id="UP000789342">
    <property type="component" value="Unassembled WGS sequence"/>
</dbReference>